<organism evidence="1 2">
    <name type="scientific">Microscilla marina ATCC 23134</name>
    <dbReference type="NCBI Taxonomy" id="313606"/>
    <lineage>
        <taxon>Bacteria</taxon>
        <taxon>Pseudomonadati</taxon>
        <taxon>Bacteroidota</taxon>
        <taxon>Cytophagia</taxon>
        <taxon>Cytophagales</taxon>
        <taxon>Microscillaceae</taxon>
        <taxon>Microscilla</taxon>
    </lineage>
</organism>
<reference evidence="1 2" key="1">
    <citation type="submission" date="2007-01" db="EMBL/GenBank/DDBJ databases">
        <authorList>
            <person name="Haygood M."/>
            <person name="Podell S."/>
            <person name="Anderson C."/>
            <person name="Hopkinson B."/>
            <person name="Roe K."/>
            <person name="Barbeau K."/>
            <person name="Gaasterland T."/>
            <person name="Ferriera S."/>
            <person name="Johnson J."/>
            <person name="Kravitz S."/>
            <person name="Beeson K."/>
            <person name="Sutton G."/>
            <person name="Rogers Y.-H."/>
            <person name="Friedman R."/>
            <person name="Frazier M."/>
            <person name="Venter J.C."/>
        </authorList>
    </citation>
    <scope>NUCLEOTIDE SEQUENCE [LARGE SCALE GENOMIC DNA]</scope>
    <source>
        <strain evidence="1 2">ATCC 23134</strain>
    </source>
</reference>
<evidence type="ECO:0008006" key="3">
    <source>
        <dbReference type="Google" id="ProtNLM"/>
    </source>
</evidence>
<proteinExistence type="predicted"/>
<accession>A1ZR78</accession>
<evidence type="ECO:0000313" key="2">
    <source>
        <dbReference type="Proteomes" id="UP000004095"/>
    </source>
</evidence>
<dbReference type="Proteomes" id="UP000004095">
    <property type="component" value="Unassembled WGS sequence"/>
</dbReference>
<protein>
    <recommendedName>
        <fullName evidence="3">STAS/SEC14 domain-containing protein</fullName>
    </recommendedName>
</protein>
<gene>
    <name evidence="1" type="ORF">M23134_08441</name>
</gene>
<dbReference type="AlphaFoldDB" id="A1ZR78"/>
<dbReference type="EMBL" id="AAWS01000026">
    <property type="protein sequence ID" value="EAY27167.1"/>
    <property type="molecule type" value="Genomic_DNA"/>
</dbReference>
<keyword evidence="2" id="KW-1185">Reference proteome</keyword>
<evidence type="ECO:0000313" key="1">
    <source>
        <dbReference type="EMBL" id="EAY27167.1"/>
    </source>
</evidence>
<comment type="caution">
    <text evidence="1">The sequence shown here is derived from an EMBL/GenBank/DDBJ whole genome shotgun (WGS) entry which is preliminary data.</text>
</comment>
<sequence length="151" mass="17457">MLSSCHTKNLKVFKHTQTMKKLLDEHYVLVQLDEEYNIIEVIWRKFAMSRQYRQTIETAYQAIVEYNVTGWLSDMTHASVVAMEDQHWMKNVMIPKGIAAGIAKAAIVKSEDINSQKFVRSVESGMRSFSSGHFASIEEAREWLKKETVLN</sequence>
<dbReference type="eggNOG" id="ENOG502ZF4U">
    <property type="taxonomic scope" value="Bacteria"/>
</dbReference>
<name>A1ZR78_MICM2</name>